<dbReference type="PANTHER" id="PTHR33317">
    <property type="entry name" value="POLYNUCLEOTIDYL TRANSFERASE, RIBONUCLEASE H-LIKE SUPERFAMILY PROTEIN"/>
    <property type="match status" value="1"/>
</dbReference>
<dbReference type="SUPFAM" id="SSF53098">
    <property type="entry name" value="Ribonuclease H-like"/>
    <property type="match status" value="1"/>
</dbReference>
<reference evidence="7 8" key="1">
    <citation type="submission" date="2019-03" db="EMBL/GenBank/DDBJ databases">
        <title>Complete genome sequence of Ferrigenium kumadai strain An22, a microaerophilic iron-oxidizing bacterium isolated from a paddy field soil.</title>
        <authorList>
            <person name="Watanabe T."/>
            <person name="Asakawa S."/>
        </authorList>
    </citation>
    <scope>NUCLEOTIDE SEQUENCE [LARGE SCALE GENOMIC DNA]</scope>
    <source>
        <strain evidence="7 8">An22</strain>
    </source>
</reference>
<keyword evidence="8" id="KW-1185">Reference proteome</keyword>
<dbReference type="InterPro" id="IPR037027">
    <property type="entry name" value="YqgF/RNaseH-like_dom_sf"/>
</dbReference>
<accession>A0AAN1SYF2</accession>
<dbReference type="InterPro" id="IPR012337">
    <property type="entry name" value="RNaseH-like_sf"/>
</dbReference>
<evidence type="ECO:0000256" key="4">
    <source>
        <dbReference type="ARBA" id="ARBA00022801"/>
    </source>
</evidence>
<evidence type="ECO:0000313" key="8">
    <source>
        <dbReference type="Proteomes" id="UP001319121"/>
    </source>
</evidence>
<keyword evidence="1 5" id="KW-0963">Cytoplasm</keyword>
<comment type="subcellular location">
    <subcellularLocation>
        <location evidence="5">Cytoplasm</location>
    </subcellularLocation>
</comment>
<gene>
    <name evidence="7" type="ORF">FGKAn22_00930</name>
</gene>
<evidence type="ECO:0000256" key="5">
    <source>
        <dbReference type="HAMAP-Rule" id="MF_00651"/>
    </source>
</evidence>
<dbReference type="SMART" id="SM00732">
    <property type="entry name" value="YqgFc"/>
    <property type="match status" value="1"/>
</dbReference>
<sequence>MPEGMATFTPSGTLLGFDFGTRRIGVAMGNTLLCQANPLTTIDDEKNDTRFAKIAALIAEWQPAALVVGLPCNDDGTPHELTALCRRFANRLKGRFNLPTILVDERYTSLAASARLDEAGIYGRKQTAVLDQYAAQQILQAYFDEPSAGRLLVREPSRRDEK</sequence>
<comment type="similarity">
    <text evidence="5">Belongs to the YqgF HJR family.</text>
</comment>
<dbReference type="KEGG" id="fku:FGKAn22_00930"/>
<evidence type="ECO:0000313" key="7">
    <source>
        <dbReference type="EMBL" id="BBI98400.1"/>
    </source>
</evidence>
<dbReference type="InterPro" id="IPR006641">
    <property type="entry name" value="YqgF/RNaseH-like_dom"/>
</dbReference>
<evidence type="ECO:0000256" key="3">
    <source>
        <dbReference type="ARBA" id="ARBA00022722"/>
    </source>
</evidence>
<keyword evidence="3 5" id="KW-0540">Nuclease</keyword>
<dbReference type="GO" id="GO:0016788">
    <property type="term" value="F:hydrolase activity, acting on ester bonds"/>
    <property type="evidence" value="ECO:0007669"/>
    <property type="project" value="UniProtKB-UniRule"/>
</dbReference>
<dbReference type="PANTHER" id="PTHR33317:SF4">
    <property type="entry name" value="POLYNUCLEOTIDYL TRANSFERASE, RIBONUCLEASE H-LIKE SUPERFAMILY PROTEIN"/>
    <property type="match status" value="1"/>
</dbReference>
<name>A0AAN1SYF2_9PROT</name>
<dbReference type="NCBIfam" id="TIGR00250">
    <property type="entry name" value="RNAse_H_YqgF"/>
    <property type="match status" value="1"/>
</dbReference>
<dbReference type="InterPro" id="IPR005227">
    <property type="entry name" value="YqgF"/>
</dbReference>
<keyword evidence="2 5" id="KW-0690">Ribosome biogenesis</keyword>
<evidence type="ECO:0000256" key="1">
    <source>
        <dbReference type="ARBA" id="ARBA00022490"/>
    </source>
</evidence>
<dbReference type="RefSeq" id="WP_212786045.1">
    <property type="nucleotide sequence ID" value="NZ_AP019536.1"/>
</dbReference>
<evidence type="ECO:0000256" key="2">
    <source>
        <dbReference type="ARBA" id="ARBA00022517"/>
    </source>
</evidence>
<comment type="function">
    <text evidence="5">Could be a nuclease involved in processing of the 5'-end of pre-16S rRNA.</text>
</comment>
<dbReference type="Gene3D" id="3.30.420.140">
    <property type="entry name" value="YqgF/RNase H-like domain"/>
    <property type="match status" value="1"/>
</dbReference>
<dbReference type="GO" id="GO:0004518">
    <property type="term" value="F:nuclease activity"/>
    <property type="evidence" value="ECO:0007669"/>
    <property type="project" value="UniProtKB-KW"/>
</dbReference>
<proteinExistence type="inferred from homology"/>
<dbReference type="EMBL" id="AP019536">
    <property type="protein sequence ID" value="BBI98400.1"/>
    <property type="molecule type" value="Genomic_DNA"/>
</dbReference>
<dbReference type="Pfam" id="PF03652">
    <property type="entry name" value="RuvX"/>
    <property type="match status" value="1"/>
</dbReference>
<protein>
    <recommendedName>
        <fullName evidence="5">Putative pre-16S rRNA nuclease</fullName>
        <ecNumber evidence="5">3.1.-.-</ecNumber>
    </recommendedName>
</protein>
<dbReference type="HAMAP" id="MF_00651">
    <property type="entry name" value="Nuclease_YqgF"/>
    <property type="match status" value="1"/>
</dbReference>
<dbReference type="GO" id="GO:0000967">
    <property type="term" value="P:rRNA 5'-end processing"/>
    <property type="evidence" value="ECO:0007669"/>
    <property type="project" value="UniProtKB-UniRule"/>
</dbReference>
<dbReference type="GO" id="GO:0005829">
    <property type="term" value="C:cytosol"/>
    <property type="evidence" value="ECO:0007669"/>
    <property type="project" value="TreeGrafter"/>
</dbReference>
<dbReference type="EC" id="3.1.-.-" evidence="5"/>
<keyword evidence="4 5" id="KW-0378">Hydrolase</keyword>
<dbReference type="CDD" id="cd16964">
    <property type="entry name" value="YqgF"/>
    <property type="match status" value="1"/>
</dbReference>
<dbReference type="AlphaFoldDB" id="A0AAN1SYF2"/>
<dbReference type="Proteomes" id="UP001319121">
    <property type="component" value="Chromosome"/>
</dbReference>
<organism evidence="7 8">
    <name type="scientific">Ferrigenium kumadai</name>
    <dbReference type="NCBI Taxonomy" id="1682490"/>
    <lineage>
        <taxon>Bacteria</taxon>
        <taxon>Pseudomonadati</taxon>
        <taxon>Pseudomonadota</taxon>
        <taxon>Betaproteobacteria</taxon>
        <taxon>Nitrosomonadales</taxon>
        <taxon>Gallionellaceae</taxon>
        <taxon>Ferrigenium</taxon>
    </lineage>
</organism>
<evidence type="ECO:0000259" key="6">
    <source>
        <dbReference type="SMART" id="SM00732"/>
    </source>
</evidence>
<feature type="domain" description="YqgF/RNase H-like" evidence="6">
    <location>
        <begin position="12"/>
        <end position="112"/>
    </location>
</feature>